<protein>
    <recommendedName>
        <fullName evidence="8">Peptidase M48 domain-containing protein</fullName>
    </recommendedName>
</protein>
<keyword evidence="2" id="KW-0479">Metal-binding</keyword>
<evidence type="ECO:0000256" key="5">
    <source>
        <dbReference type="ARBA" id="ARBA00023049"/>
    </source>
</evidence>
<dbReference type="GO" id="GO:0016020">
    <property type="term" value="C:membrane"/>
    <property type="evidence" value="ECO:0007669"/>
    <property type="project" value="TreeGrafter"/>
</dbReference>
<evidence type="ECO:0000259" key="8">
    <source>
        <dbReference type="Pfam" id="PF01435"/>
    </source>
</evidence>
<evidence type="ECO:0000256" key="2">
    <source>
        <dbReference type="ARBA" id="ARBA00022723"/>
    </source>
</evidence>
<evidence type="ECO:0000256" key="1">
    <source>
        <dbReference type="ARBA" id="ARBA00022670"/>
    </source>
</evidence>
<dbReference type="Proteomes" id="UP000028680">
    <property type="component" value="Chromosome"/>
</dbReference>
<organism evidence="9 10">
    <name type="scientific">Planktomarina temperata RCA23</name>
    <dbReference type="NCBI Taxonomy" id="666509"/>
    <lineage>
        <taxon>Bacteria</taxon>
        <taxon>Pseudomonadati</taxon>
        <taxon>Pseudomonadota</taxon>
        <taxon>Alphaproteobacteria</taxon>
        <taxon>Rhodobacterales</taxon>
        <taxon>Paracoccaceae</taxon>
        <taxon>Planktomarina</taxon>
    </lineage>
</organism>
<keyword evidence="1 6" id="KW-0645">Protease</keyword>
<comment type="similarity">
    <text evidence="6">Belongs to the peptidase M48 family.</text>
</comment>
<dbReference type="PANTHER" id="PTHR22726">
    <property type="entry name" value="METALLOENDOPEPTIDASE OMA1"/>
    <property type="match status" value="1"/>
</dbReference>
<comment type="cofactor">
    <cofactor evidence="6">
        <name>Zn(2+)</name>
        <dbReference type="ChEBI" id="CHEBI:29105"/>
    </cofactor>
    <text evidence="6">Binds 1 zinc ion per subunit.</text>
</comment>
<sequence>MRIIPLIVLLVLAGCTLKPVAQSPVEGADEPRVLKAEDVPERFAVAMRRMRPVVRETCRTTSPDLNCDFLIAIDPSPDSAPNAFQTVNEEGQPILAFTLTLLEDMYNADEVAFVIGHEGAHHILRHLERQDQLARGGATLFEVLAAALGGSNRSVDAASEIGEAVGRRNYSKTFELEADRLGAQMTQKAGFDAVRGAAYFTRIPDAGNRFFGTHPRNADRIAGVKAAVAEL</sequence>
<dbReference type="Pfam" id="PF01435">
    <property type="entry name" value="Peptidase_M48"/>
    <property type="match status" value="1"/>
</dbReference>
<dbReference type="GO" id="GO:0051603">
    <property type="term" value="P:proteolysis involved in protein catabolic process"/>
    <property type="evidence" value="ECO:0007669"/>
    <property type="project" value="TreeGrafter"/>
</dbReference>
<reference evidence="9 10" key="1">
    <citation type="journal article" date="2014" name="ISME J.">
        <title>Adaptation of an abundant Roseobacter RCA organism to pelagic systems revealed by genomic and transcriptomic analyses.</title>
        <authorList>
            <person name="Voget S."/>
            <person name="Wemheuer B."/>
            <person name="Brinkhoff T."/>
            <person name="Vollmers J."/>
            <person name="Dietrich S."/>
            <person name="Giebel H.A."/>
            <person name="Beardsley C."/>
            <person name="Sardemann C."/>
            <person name="Bakenhus I."/>
            <person name="Billerbeck S."/>
            <person name="Daniel R."/>
            <person name="Simon M."/>
        </authorList>
    </citation>
    <scope>NUCLEOTIDE SEQUENCE [LARGE SCALE GENOMIC DNA]</scope>
    <source>
        <strain evidence="9 10">RCA23</strain>
    </source>
</reference>
<accession>A0AAN0RGH8</accession>
<dbReference type="RefSeq" id="WP_044048644.1">
    <property type="nucleotide sequence ID" value="NZ_CP003984.1"/>
</dbReference>
<feature type="signal peptide" evidence="7">
    <location>
        <begin position="1"/>
        <end position="21"/>
    </location>
</feature>
<dbReference type="GO" id="GO:0046872">
    <property type="term" value="F:metal ion binding"/>
    <property type="evidence" value="ECO:0007669"/>
    <property type="project" value="UniProtKB-KW"/>
</dbReference>
<evidence type="ECO:0000256" key="6">
    <source>
        <dbReference type="RuleBase" id="RU003983"/>
    </source>
</evidence>
<keyword evidence="3 6" id="KW-0378">Hydrolase</keyword>
<evidence type="ECO:0000256" key="7">
    <source>
        <dbReference type="SAM" id="SignalP"/>
    </source>
</evidence>
<dbReference type="KEGG" id="ptp:RCA23_c01830"/>
<dbReference type="EMBL" id="CP003984">
    <property type="protein sequence ID" value="AII85748.1"/>
    <property type="molecule type" value="Genomic_DNA"/>
</dbReference>
<dbReference type="PANTHER" id="PTHR22726:SF1">
    <property type="entry name" value="METALLOENDOPEPTIDASE OMA1, MITOCHONDRIAL"/>
    <property type="match status" value="1"/>
</dbReference>
<evidence type="ECO:0000313" key="9">
    <source>
        <dbReference type="EMBL" id="AII85748.1"/>
    </source>
</evidence>
<keyword evidence="4 6" id="KW-0862">Zinc</keyword>
<feature type="chain" id="PRO_5042863921" description="Peptidase M48 domain-containing protein" evidence="7">
    <location>
        <begin position="22"/>
        <end position="231"/>
    </location>
</feature>
<evidence type="ECO:0000313" key="10">
    <source>
        <dbReference type="Proteomes" id="UP000028680"/>
    </source>
</evidence>
<feature type="domain" description="Peptidase M48" evidence="8">
    <location>
        <begin position="78"/>
        <end position="226"/>
    </location>
</feature>
<dbReference type="CDD" id="cd07324">
    <property type="entry name" value="M48C_Oma1-like"/>
    <property type="match status" value="1"/>
</dbReference>
<evidence type="ECO:0000256" key="3">
    <source>
        <dbReference type="ARBA" id="ARBA00022801"/>
    </source>
</evidence>
<proteinExistence type="inferred from homology"/>
<dbReference type="GO" id="GO:0004222">
    <property type="term" value="F:metalloendopeptidase activity"/>
    <property type="evidence" value="ECO:0007669"/>
    <property type="project" value="InterPro"/>
</dbReference>
<keyword evidence="5 6" id="KW-0482">Metalloprotease</keyword>
<name>A0AAN0RGH8_9RHOB</name>
<keyword evidence="10" id="KW-1185">Reference proteome</keyword>
<dbReference type="InterPro" id="IPR051156">
    <property type="entry name" value="Mito/Outer_Membr_Metalloprot"/>
</dbReference>
<dbReference type="Gene3D" id="3.30.2010.10">
    <property type="entry name" value="Metalloproteases ('zincins'), catalytic domain"/>
    <property type="match status" value="1"/>
</dbReference>
<gene>
    <name evidence="9" type="ORF">RCA23_c01830</name>
</gene>
<evidence type="ECO:0000256" key="4">
    <source>
        <dbReference type="ARBA" id="ARBA00022833"/>
    </source>
</evidence>
<dbReference type="PROSITE" id="PS51257">
    <property type="entry name" value="PROKAR_LIPOPROTEIN"/>
    <property type="match status" value="1"/>
</dbReference>
<keyword evidence="7" id="KW-0732">Signal</keyword>
<dbReference type="InterPro" id="IPR001915">
    <property type="entry name" value="Peptidase_M48"/>
</dbReference>
<dbReference type="AlphaFoldDB" id="A0AAN0RGH8"/>